<name>B1TGE6_9BURK</name>
<dbReference type="AlphaFoldDB" id="B1TGE6"/>
<accession>B1TGE6</accession>
<evidence type="ECO:0000313" key="2">
    <source>
        <dbReference type="Proteomes" id="UP000004814"/>
    </source>
</evidence>
<reference evidence="1 2" key="1">
    <citation type="submission" date="2008-03" db="EMBL/GenBank/DDBJ databases">
        <title>Sequencing of the draft genome and assembly of Burkholderia ambifaria MEX-5.</title>
        <authorList>
            <consortium name="US DOE Joint Genome Institute (JGI-PGF)"/>
            <person name="Copeland A."/>
            <person name="Lucas S."/>
            <person name="Lapidus A."/>
            <person name="Glavina del Rio T."/>
            <person name="Dalin E."/>
            <person name="Tice H."/>
            <person name="Bruce D."/>
            <person name="Goodwin L."/>
            <person name="Pitluck S."/>
            <person name="Larimer F."/>
            <person name="Land M.L."/>
            <person name="Hauser L."/>
            <person name="Tiedje J."/>
            <person name="Richardson P."/>
        </authorList>
    </citation>
    <scope>NUCLEOTIDE SEQUENCE [LARGE SCALE GENOMIC DNA]</scope>
    <source>
        <strain evidence="1 2">MEX-5</strain>
    </source>
</reference>
<comment type="caution">
    <text evidence="1">The sequence shown here is derived from an EMBL/GenBank/DDBJ whole genome shotgun (WGS) entry which is preliminary data.</text>
</comment>
<gene>
    <name evidence="1" type="ORF">BamMEX5DRAFT_6862</name>
</gene>
<proteinExistence type="predicted"/>
<dbReference type="Proteomes" id="UP000004814">
    <property type="component" value="Unassembled WGS sequence"/>
</dbReference>
<dbReference type="EMBL" id="ABLK01000493">
    <property type="protein sequence ID" value="EDT37363.1"/>
    <property type="molecule type" value="Genomic_DNA"/>
</dbReference>
<organism evidence="1 2">
    <name type="scientific">Burkholderia ambifaria MEX-5</name>
    <dbReference type="NCBI Taxonomy" id="396597"/>
    <lineage>
        <taxon>Bacteria</taxon>
        <taxon>Pseudomonadati</taxon>
        <taxon>Pseudomonadota</taxon>
        <taxon>Betaproteobacteria</taxon>
        <taxon>Burkholderiales</taxon>
        <taxon>Burkholderiaceae</taxon>
        <taxon>Burkholderia</taxon>
        <taxon>Burkholderia cepacia complex</taxon>
    </lineage>
</organism>
<evidence type="ECO:0000313" key="1">
    <source>
        <dbReference type="EMBL" id="EDT37363.1"/>
    </source>
</evidence>
<sequence length="106" mass="11783">MRAEPFGLGQFVPHDLAWQVRIEWFAPALASRVGGDRRAGHILARGRVGRRCKCLCFVEQAELVGMARLARCTEQFVLVGPQLLFGQIALGHHESKLTAQRIAFGE</sequence>
<protein>
    <submittedName>
        <fullName evidence="1">Uncharacterized protein</fullName>
    </submittedName>
</protein>